<sequence>MIKLTKLNAEVVWVNPLIIENVIQPKDTILSLTNGHKYMVQESPEEIIEKCVQYLTRIGLTGTQQTKSERT</sequence>
<dbReference type="AlphaFoldDB" id="A0A0P9D4J6"/>
<evidence type="ECO:0000313" key="2">
    <source>
        <dbReference type="Proteomes" id="UP000050482"/>
    </source>
</evidence>
<protein>
    <recommendedName>
        <fullName evidence="3">Flagellar protein FlbD</fullName>
    </recommendedName>
</protein>
<reference evidence="1 2" key="1">
    <citation type="submission" date="2015-09" db="EMBL/GenBank/DDBJ databases">
        <title>Draft genome sequence of Alicyclobacillus ferrooxydans DSM 22381.</title>
        <authorList>
            <person name="Hemp J."/>
        </authorList>
    </citation>
    <scope>NUCLEOTIDE SEQUENCE [LARGE SCALE GENOMIC DNA]</scope>
    <source>
        <strain evidence="1 2">TC-34</strain>
    </source>
</reference>
<dbReference type="Proteomes" id="UP000050482">
    <property type="component" value="Unassembled WGS sequence"/>
</dbReference>
<name>A0A0P9D4J6_9BACL</name>
<accession>A0A0P9D4J6</accession>
<dbReference type="PANTHER" id="PTHR39185:SF1">
    <property type="entry name" value="SWARMING MOTILITY PROTEIN SWRD"/>
    <property type="match status" value="1"/>
</dbReference>
<gene>
    <name evidence="1" type="ORF">AN477_07060</name>
</gene>
<dbReference type="PANTHER" id="PTHR39185">
    <property type="entry name" value="SWARMING MOTILITY PROTEIN SWRD"/>
    <property type="match status" value="1"/>
</dbReference>
<dbReference type="OrthoDB" id="9799862at2"/>
<dbReference type="STRING" id="471514.AN477_07060"/>
<evidence type="ECO:0000313" key="1">
    <source>
        <dbReference type="EMBL" id="KPV44382.1"/>
    </source>
</evidence>
<proteinExistence type="predicted"/>
<keyword evidence="2" id="KW-1185">Reference proteome</keyword>
<dbReference type="EMBL" id="LJCO01000033">
    <property type="protein sequence ID" value="KPV44382.1"/>
    <property type="molecule type" value="Genomic_DNA"/>
</dbReference>
<comment type="caution">
    <text evidence="1">The sequence shown here is derived from an EMBL/GenBank/DDBJ whole genome shotgun (WGS) entry which is preliminary data.</text>
</comment>
<dbReference type="RefSeq" id="WP_054968469.1">
    <property type="nucleotide sequence ID" value="NZ_LJCO01000033.1"/>
</dbReference>
<dbReference type="Pfam" id="PF06289">
    <property type="entry name" value="FlbD"/>
    <property type="match status" value="1"/>
</dbReference>
<dbReference type="PATRIC" id="fig|471514.4.peg.3653"/>
<organism evidence="1 2">
    <name type="scientific">Alicyclobacillus ferrooxydans</name>
    <dbReference type="NCBI Taxonomy" id="471514"/>
    <lineage>
        <taxon>Bacteria</taxon>
        <taxon>Bacillati</taxon>
        <taxon>Bacillota</taxon>
        <taxon>Bacilli</taxon>
        <taxon>Bacillales</taxon>
        <taxon>Alicyclobacillaceae</taxon>
        <taxon>Alicyclobacillus</taxon>
    </lineage>
</organism>
<dbReference type="InterPro" id="IPR009384">
    <property type="entry name" value="SwrD-like"/>
</dbReference>
<evidence type="ECO:0008006" key="3">
    <source>
        <dbReference type="Google" id="ProtNLM"/>
    </source>
</evidence>